<name>A0A1I1S3D6_9ACTN</name>
<accession>A0A1I1S3D6</accession>
<proteinExistence type="predicted"/>
<evidence type="ECO:0000313" key="4">
    <source>
        <dbReference type="Proteomes" id="UP000199207"/>
    </source>
</evidence>
<protein>
    <recommendedName>
        <fullName evidence="2">DUF397 domain-containing protein</fullName>
    </recommendedName>
</protein>
<feature type="region of interest" description="Disordered" evidence="1">
    <location>
        <begin position="1"/>
        <end position="22"/>
    </location>
</feature>
<sequence>MITSTGTGTGSLRHADWFTSSHSNDQGGNCVAGARLGGGVMAVRDSKDPAGPAFVFPGDVWNSFVTALKAGAVAA</sequence>
<dbReference type="STRING" id="910347.SAMN05421773_114165"/>
<reference evidence="3 4" key="1">
    <citation type="submission" date="2016-10" db="EMBL/GenBank/DDBJ databases">
        <authorList>
            <person name="de Groot N.N."/>
        </authorList>
    </citation>
    <scope>NUCLEOTIDE SEQUENCE [LARGE SCALE GENOMIC DNA]</scope>
    <source>
        <strain evidence="3 4">CGMCC 4.5739</strain>
    </source>
</reference>
<organism evidence="3 4">
    <name type="scientific">Streptomyces aidingensis</name>
    <dbReference type="NCBI Taxonomy" id="910347"/>
    <lineage>
        <taxon>Bacteria</taxon>
        <taxon>Bacillati</taxon>
        <taxon>Actinomycetota</taxon>
        <taxon>Actinomycetes</taxon>
        <taxon>Kitasatosporales</taxon>
        <taxon>Streptomycetaceae</taxon>
        <taxon>Streptomyces</taxon>
    </lineage>
</organism>
<dbReference type="Pfam" id="PF04149">
    <property type="entry name" value="DUF397"/>
    <property type="match status" value="1"/>
</dbReference>
<dbReference type="RefSeq" id="WP_093840776.1">
    <property type="nucleotide sequence ID" value="NZ_FOLM01000014.1"/>
</dbReference>
<dbReference type="EMBL" id="FOLM01000014">
    <property type="protein sequence ID" value="SFD41046.1"/>
    <property type="molecule type" value="Genomic_DNA"/>
</dbReference>
<gene>
    <name evidence="3" type="ORF">SAMN05421773_114165</name>
</gene>
<dbReference type="InterPro" id="IPR007278">
    <property type="entry name" value="DUF397"/>
</dbReference>
<evidence type="ECO:0000313" key="3">
    <source>
        <dbReference type="EMBL" id="SFD41046.1"/>
    </source>
</evidence>
<keyword evidence="4" id="KW-1185">Reference proteome</keyword>
<dbReference type="Proteomes" id="UP000199207">
    <property type="component" value="Unassembled WGS sequence"/>
</dbReference>
<dbReference type="OrthoDB" id="4570646at2"/>
<feature type="domain" description="DUF397" evidence="2">
    <location>
        <begin position="15"/>
        <end position="69"/>
    </location>
</feature>
<evidence type="ECO:0000259" key="2">
    <source>
        <dbReference type="Pfam" id="PF04149"/>
    </source>
</evidence>
<dbReference type="AlphaFoldDB" id="A0A1I1S3D6"/>
<evidence type="ECO:0000256" key="1">
    <source>
        <dbReference type="SAM" id="MobiDB-lite"/>
    </source>
</evidence>